<evidence type="ECO:0000256" key="1">
    <source>
        <dbReference type="ARBA" id="ARBA00001913"/>
    </source>
</evidence>
<dbReference type="PANTHER" id="PTHR40088">
    <property type="entry name" value="PECTATE LYASE (EUROFUNG)"/>
    <property type="match status" value="1"/>
</dbReference>
<evidence type="ECO:0000256" key="9">
    <source>
        <dbReference type="SAM" id="MobiDB-lite"/>
    </source>
</evidence>
<dbReference type="Pfam" id="PF18911">
    <property type="entry name" value="PKD_4"/>
    <property type="match status" value="2"/>
</dbReference>
<keyword evidence="5 10" id="KW-0732">Signal</keyword>
<feature type="chain" id="PRO_5045484405" description="PKD domain-containing protein" evidence="10">
    <location>
        <begin position="27"/>
        <end position="897"/>
    </location>
</feature>
<evidence type="ECO:0000256" key="10">
    <source>
        <dbReference type="SAM" id="SignalP"/>
    </source>
</evidence>
<dbReference type="InterPro" id="IPR035986">
    <property type="entry name" value="PKD_dom_sf"/>
</dbReference>
<feature type="domain" description="PKD" evidence="11">
    <location>
        <begin position="435"/>
        <end position="487"/>
    </location>
</feature>
<dbReference type="SMART" id="SM00089">
    <property type="entry name" value="PKD"/>
    <property type="match status" value="2"/>
</dbReference>
<keyword evidence="4" id="KW-0479">Metal-binding</keyword>
<dbReference type="InterPro" id="IPR013783">
    <property type="entry name" value="Ig-like_fold"/>
</dbReference>
<name>A0ABT1IZC5_9ACTN</name>
<evidence type="ECO:0000256" key="8">
    <source>
        <dbReference type="ARBA" id="ARBA00038263"/>
    </source>
</evidence>
<comment type="cofactor">
    <cofactor evidence="1">
        <name>Ca(2+)</name>
        <dbReference type="ChEBI" id="CHEBI:29108"/>
    </cofactor>
</comment>
<protein>
    <recommendedName>
        <fullName evidence="11">PKD domain-containing protein</fullName>
    </recommendedName>
</protein>
<dbReference type="PROSITE" id="PS50093">
    <property type="entry name" value="PKD"/>
    <property type="match status" value="2"/>
</dbReference>
<dbReference type="Proteomes" id="UP001206483">
    <property type="component" value="Unassembled WGS sequence"/>
</dbReference>
<comment type="similarity">
    <text evidence="8">Belongs to the polysaccharide lyase 9 family.</text>
</comment>
<dbReference type="SUPFAM" id="SSF51126">
    <property type="entry name" value="Pectin lyase-like"/>
    <property type="match status" value="1"/>
</dbReference>
<reference evidence="12 13" key="1">
    <citation type="submission" date="2022-06" db="EMBL/GenBank/DDBJ databases">
        <title>Sequencing the genomes of 1000 actinobacteria strains.</title>
        <authorList>
            <person name="Klenk H.-P."/>
        </authorList>
    </citation>
    <scope>NUCLEOTIDE SEQUENCE [LARGE SCALE GENOMIC DNA]</scope>
    <source>
        <strain evidence="12 13">DSM 41656</strain>
    </source>
</reference>
<dbReference type="SUPFAM" id="SSF89372">
    <property type="entry name" value="Fucose-specific lectin"/>
    <property type="match status" value="1"/>
</dbReference>
<dbReference type="EMBL" id="JAMZDX010000003">
    <property type="protein sequence ID" value="MCP2310506.1"/>
    <property type="molecule type" value="Genomic_DNA"/>
</dbReference>
<keyword evidence="13" id="KW-1185">Reference proteome</keyword>
<evidence type="ECO:0000256" key="6">
    <source>
        <dbReference type="ARBA" id="ARBA00022837"/>
    </source>
</evidence>
<dbReference type="InterPro" id="IPR039448">
    <property type="entry name" value="Beta_helix"/>
</dbReference>
<dbReference type="Pfam" id="PF13229">
    <property type="entry name" value="Beta_helix"/>
    <property type="match status" value="1"/>
</dbReference>
<evidence type="ECO:0000256" key="4">
    <source>
        <dbReference type="ARBA" id="ARBA00022723"/>
    </source>
</evidence>
<evidence type="ECO:0000313" key="12">
    <source>
        <dbReference type="EMBL" id="MCP2310506.1"/>
    </source>
</evidence>
<organism evidence="12 13">
    <name type="scientific">Kitasatospora paracochleata</name>
    <dbReference type="NCBI Taxonomy" id="58354"/>
    <lineage>
        <taxon>Bacteria</taxon>
        <taxon>Bacillati</taxon>
        <taxon>Actinomycetota</taxon>
        <taxon>Actinomycetes</taxon>
        <taxon>Kitasatosporales</taxon>
        <taxon>Streptomycetaceae</taxon>
        <taxon>Kitasatospora</taxon>
    </lineage>
</organism>
<dbReference type="InterPro" id="IPR022409">
    <property type="entry name" value="PKD/Chitinase_dom"/>
</dbReference>
<dbReference type="PANTHER" id="PTHR40088:SF1">
    <property type="entry name" value="PECTATE LYASE PEL9"/>
    <property type="match status" value="1"/>
</dbReference>
<feature type="signal peptide" evidence="10">
    <location>
        <begin position="1"/>
        <end position="26"/>
    </location>
</feature>
<dbReference type="CDD" id="cd00146">
    <property type="entry name" value="PKD"/>
    <property type="match status" value="2"/>
</dbReference>
<evidence type="ECO:0000256" key="2">
    <source>
        <dbReference type="ARBA" id="ARBA00004613"/>
    </source>
</evidence>
<evidence type="ECO:0000256" key="5">
    <source>
        <dbReference type="ARBA" id="ARBA00022729"/>
    </source>
</evidence>
<comment type="caution">
    <text evidence="12">The sequence shown here is derived from an EMBL/GenBank/DDBJ whole genome shotgun (WGS) entry which is preliminary data.</text>
</comment>
<dbReference type="RefSeq" id="WP_253798503.1">
    <property type="nucleotide sequence ID" value="NZ_BAAAUB010000014.1"/>
</dbReference>
<sequence length="897" mass="90817">MRLRQSAALTAAAATAVLALPAVATAEPADTIYVDNTSTACADNGSGTAAQPFCSITAAANAVLPGQTVRVAPGTSYRETVTVTRSGTPDKPITFLGLPLGNGSVVRPVGTAKSAFVLANVHDVVLEGFRVSSSSSFTGAPAVTVTDSSRVTLDRLMYTSSGPAAVRIAGAGDHVTVSRSTFSFTGGVSIGAGVHDSLITTNDFNRTTTAAITATDAPGLAVTYNTVVLPCAEGVKVDGASPGALVENNVISAEHRGDSSTSCVNSPGRPVPMISLSAASTTGSKADYNIAHPIPQGPTYAWADAVYPTADAFTRATGQAAHDVDLDLALGNGISTPDRLPSTTAANPVVDSADPSAPGVGTDLLGVKPADDPTAPNTAPGGGVRDRGAYERLSQSAVTLAATGTQVPSPQGPVPFTVQVTAKAENNWGLAQTDYTFDFGDGTDPVHSATPTATHVYTKAGIYWPTVITTDAQGGTAYGTAAQRVEVRDPADLTADLSVQDQGRLTALVTPAATSPYAVTKYDIDFGDGTRVSSPAGKGASHQYSAPGTYTVTVTATDEGGRTAVAKKAVELTDTAYVASLQPGQRVQLLARSGSNQLLNTGANYTNKVWAPFLPVPQGGVSFAPKDVSAMATATTADQYLRAFVLVNGKIYNADRNLGPASGGVAQGQWLPWKEVAGTGTLAGITQISAASIGNSTHLVAVAGGRVYEASSDRATGVWSAWGDVTGVTGIPVGVTSVAAGTTGNSLHIAILGSDGHLRVADGDYNRGRWSYGDVTAAYGWPAGMTQVAAASTPGSRFHVVVLGINGHVYETTGDYAAGYWTGWGDISDAIGSGAFQQVAAASTGNTIRIFGRASSGAVLTASGDYTAGQWSATSTVTDAAAAGATDRIDSIAAAGL</sequence>
<dbReference type="SUPFAM" id="SSF49299">
    <property type="entry name" value="PKD domain"/>
    <property type="match status" value="2"/>
</dbReference>
<dbReference type="Gene3D" id="2.160.20.10">
    <property type="entry name" value="Single-stranded right-handed beta-helix, Pectin lyase-like"/>
    <property type="match status" value="1"/>
</dbReference>
<dbReference type="Gene3D" id="2.120.10.70">
    <property type="entry name" value="Fucose-specific lectin"/>
    <property type="match status" value="1"/>
</dbReference>
<dbReference type="Gene3D" id="2.60.40.10">
    <property type="entry name" value="Immunoglobulins"/>
    <property type="match status" value="2"/>
</dbReference>
<comment type="subcellular location">
    <subcellularLocation>
        <location evidence="2">Secreted</location>
    </subcellularLocation>
</comment>
<keyword evidence="6" id="KW-0106">Calcium</keyword>
<accession>A0ABT1IZC5</accession>
<evidence type="ECO:0000256" key="7">
    <source>
        <dbReference type="ARBA" id="ARBA00023239"/>
    </source>
</evidence>
<evidence type="ECO:0000313" key="13">
    <source>
        <dbReference type="Proteomes" id="UP001206483"/>
    </source>
</evidence>
<dbReference type="InterPro" id="IPR012334">
    <property type="entry name" value="Pectin_lyas_fold"/>
</dbReference>
<evidence type="ECO:0000259" key="11">
    <source>
        <dbReference type="PROSITE" id="PS50093"/>
    </source>
</evidence>
<keyword evidence="7" id="KW-0456">Lyase</keyword>
<feature type="domain" description="PKD" evidence="11">
    <location>
        <begin position="515"/>
        <end position="577"/>
    </location>
</feature>
<dbReference type="InterPro" id="IPR000601">
    <property type="entry name" value="PKD_dom"/>
</dbReference>
<keyword evidence="3" id="KW-0964">Secreted</keyword>
<dbReference type="InterPro" id="IPR052052">
    <property type="entry name" value="Polysaccharide_Lyase_9"/>
</dbReference>
<dbReference type="InterPro" id="IPR011050">
    <property type="entry name" value="Pectin_lyase_fold/virulence"/>
</dbReference>
<evidence type="ECO:0000256" key="3">
    <source>
        <dbReference type="ARBA" id="ARBA00022525"/>
    </source>
</evidence>
<proteinExistence type="inferred from homology"/>
<gene>
    <name evidence="12" type="ORF">FHR36_003639</name>
</gene>
<feature type="region of interest" description="Disordered" evidence="9">
    <location>
        <begin position="335"/>
        <end position="387"/>
    </location>
</feature>